<accession>A0ABR1VPG3</accession>
<protein>
    <recommendedName>
        <fullName evidence="4">Extracellular membrane protein CFEM domain-containing protein</fullName>
    </recommendedName>
</protein>
<gene>
    <name evidence="2" type="ORF">PG996_006474</name>
</gene>
<organism evidence="2 3">
    <name type="scientific">Apiospora saccharicola</name>
    <dbReference type="NCBI Taxonomy" id="335842"/>
    <lineage>
        <taxon>Eukaryota</taxon>
        <taxon>Fungi</taxon>
        <taxon>Dikarya</taxon>
        <taxon>Ascomycota</taxon>
        <taxon>Pezizomycotina</taxon>
        <taxon>Sordariomycetes</taxon>
        <taxon>Xylariomycetidae</taxon>
        <taxon>Amphisphaeriales</taxon>
        <taxon>Apiosporaceae</taxon>
        <taxon>Apiospora</taxon>
    </lineage>
</organism>
<sequence>MRPSYSGANLDMAHDRPSPGHIEIGAILPILSYRIRLASSSHRHHQPHLACSFCLVSLCVAHTLPVYVIMHLHRLLSAWLIPAIILAQRIFIDELPGYKALPSCAERPVHTIVKDMSMGCGDRQKTTSYSCFCTASSTQYVSIISKEVAKLCLPDTTTAVPQALSLFESYCAIGSAKNGTAVLPKTLSASVTTAATTTSSSPSASPTASPGAALTHPTLPASPSETGSSGGARSRSYSQTLGFVLLGIGMAGVL</sequence>
<dbReference type="EMBL" id="JAQQWM010000003">
    <property type="protein sequence ID" value="KAK8073126.1"/>
    <property type="molecule type" value="Genomic_DNA"/>
</dbReference>
<reference evidence="2 3" key="1">
    <citation type="submission" date="2023-01" db="EMBL/GenBank/DDBJ databases">
        <title>Analysis of 21 Apiospora genomes using comparative genomics revels a genus with tremendous synthesis potential of carbohydrate active enzymes and secondary metabolites.</title>
        <authorList>
            <person name="Sorensen T."/>
        </authorList>
    </citation>
    <scope>NUCLEOTIDE SEQUENCE [LARGE SCALE GENOMIC DNA]</scope>
    <source>
        <strain evidence="2 3">CBS 83171</strain>
    </source>
</reference>
<keyword evidence="3" id="KW-1185">Reference proteome</keyword>
<evidence type="ECO:0000313" key="2">
    <source>
        <dbReference type="EMBL" id="KAK8073126.1"/>
    </source>
</evidence>
<name>A0ABR1VPG3_9PEZI</name>
<evidence type="ECO:0000256" key="1">
    <source>
        <dbReference type="SAM" id="MobiDB-lite"/>
    </source>
</evidence>
<proteinExistence type="predicted"/>
<feature type="compositionally biased region" description="Low complexity" evidence="1">
    <location>
        <begin position="196"/>
        <end position="215"/>
    </location>
</feature>
<dbReference type="Proteomes" id="UP001446871">
    <property type="component" value="Unassembled WGS sequence"/>
</dbReference>
<feature type="region of interest" description="Disordered" evidence="1">
    <location>
        <begin position="196"/>
        <end position="233"/>
    </location>
</feature>
<feature type="compositionally biased region" description="Low complexity" evidence="1">
    <location>
        <begin position="224"/>
        <end position="233"/>
    </location>
</feature>
<comment type="caution">
    <text evidence="2">The sequence shown here is derived from an EMBL/GenBank/DDBJ whole genome shotgun (WGS) entry which is preliminary data.</text>
</comment>
<evidence type="ECO:0008006" key="4">
    <source>
        <dbReference type="Google" id="ProtNLM"/>
    </source>
</evidence>
<evidence type="ECO:0000313" key="3">
    <source>
        <dbReference type="Proteomes" id="UP001446871"/>
    </source>
</evidence>